<dbReference type="RefSeq" id="WP_125052943.1">
    <property type="nucleotide sequence ID" value="NZ_BHZD01000001.1"/>
</dbReference>
<dbReference type="InterPro" id="IPR007278">
    <property type="entry name" value="DUF397"/>
</dbReference>
<sequence>MNHQLDQFNWFKSSYSGQPSTDCVEAAFTDQAVAVRDSKDPDGPFRLFPQDAWVSFIGGVKAGAFGSR</sequence>
<accession>A0A401VXG5</accession>
<proteinExistence type="predicted"/>
<evidence type="ECO:0000313" key="2">
    <source>
        <dbReference type="EMBL" id="GCD41774.1"/>
    </source>
</evidence>
<dbReference type="Pfam" id="PF04149">
    <property type="entry name" value="DUF397"/>
    <property type="match status" value="1"/>
</dbReference>
<feature type="domain" description="DUF397" evidence="1">
    <location>
        <begin position="9"/>
        <end position="61"/>
    </location>
</feature>
<dbReference type="Proteomes" id="UP000286746">
    <property type="component" value="Unassembled WGS sequence"/>
</dbReference>
<dbReference type="AlphaFoldDB" id="A0A401VXG5"/>
<gene>
    <name evidence="2" type="ORF">GKJPGBOP_01431</name>
</gene>
<evidence type="ECO:0000313" key="3">
    <source>
        <dbReference type="Proteomes" id="UP000286746"/>
    </source>
</evidence>
<name>A0A401VXG5_STREY</name>
<evidence type="ECO:0000259" key="1">
    <source>
        <dbReference type="Pfam" id="PF04149"/>
    </source>
</evidence>
<reference evidence="2 3" key="1">
    <citation type="submission" date="2018-11" db="EMBL/GenBank/DDBJ databases">
        <title>Whole genome sequence of Streptomyces paromomycinus NBRC 15454(T).</title>
        <authorList>
            <person name="Komaki H."/>
            <person name="Tamura T."/>
        </authorList>
    </citation>
    <scope>NUCLEOTIDE SEQUENCE [LARGE SCALE GENOMIC DNA]</scope>
    <source>
        <strain evidence="2 3">NBRC 15454</strain>
    </source>
</reference>
<dbReference type="EMBL" id="BHZD01000001">
    <property type="protein sequence ID" value="GCD41774.1"/>
    <property type="molecule type" value="Genomic_DNA"/>
</dbReference>
<comment type="caution">
    <text evidence="2">The sequence shown here is derived from an EMBL/GenBank/DDBJ whole genome shotgun (WGS) entry which is preliminary data.</text>
</comment>
<protein>
    <submittedName>
        <fullName evidence="2">Toxin</fullName>
    </submittedName>
</protein>
<keyword evidence="3" id="KW-1185">Reference proteome</keyword>
<organism evidence="2 3">
    <name type="scientific">Streptomyces paromomycinus</name>
    <name type="common">Streptomyces rimosus subsp. paromomycinus</name>
    <dbReference type="NCBI Taxonomy" id="92743"/>
    <lineage>
        <taxon>Bacteria</taxon>
        <taxon>Bacillati</taxon>
        <taxon>Actinomycetota</taxon>
        <taxon>Actinomycetes</taxon>
        <taxon>Kitasatosporales</taxon>
        <taxon>Streptomycetaceae</taxon>
        <taxon>Streptomyces</taxon>
    </lineage>
</organism>